<feature type="region of interest" description="Disordered" evidence="1">
    <location>
        <begin position="1"/>
        <end position="34"/>
    </location>
</feature>
<reference evidence="2" key="1">
    <citation type="journal article" date="2021" name="Mol. Plant Pathol.">
        <title>A 20-kb lineage-specific genomic region tames virulence in pathogenic amphidiploid Verticillium longisporum.</title>
        <authorList>
            <person name="Harting R."/>
            <person name="Starke J."/>
            <person name="Kusch H."/>
            <person name="Poggeler S."/>
            <person name="Maurus I."/>
            <person name="Schluter R."/>
            <person name="Landesfeind M."/>
            <person name="Bulla I."/>
            <person name="Nowrousian M."/>
            <person name="de Jonge R."/>
            <person name="Stahlhut G."/>
            <person name="Hoff K.J."/>
            <person name="Asshauer K.P."/>
            <person name="Thurmer A."/>
            <person name="Stanke M."/>
            <person name="Daniel R."/>
            <person name="Morgenstern B."/>
            <person name="Thomma B.P.H.J."/>
            <person name="Kronstad J.W."/>
            <person name="Braus-Stromeyer S.A."/>
            <person name="Braus G.H."/>
        </authorList>
    </citation>
    <scope>NUCLEOTIDE SEQUENCE</scope>
    <source>
        <strain evidence="2">Vl32</strain>
    </source>
</reference>
<dbReference type="EMBL" id="JAEMWZ010001061">
    <property type="protein sequence ID" value="KAG7101564.1"/>
    <property type="molecule type" value="Genomic_DNA"/>
</dbReference>
<evidence type="ECO:0000256" key="1">
    <source>
        <dbReference type="SAM" id="MobiDB-lite"/>
    </source>
</evidence>
<gene>
    <name evidence="2" type="ORF">HYQ45_018766</name>
</gene>
<dbReference type="AlphaFoldDB" id="A0A8I3AE91"/>
<protein>
    <submittedName>
        <fullName evidence="2">Uncharacterized protein</fullName>
    </submittedName>
</protein>
<name>A0A8I3AE91_VERLO</name>
<feature type="compositionally biased region" description="Polar residues" evidence="1">
    <location>
        <begin position="1"/>
        <end position="13"/>
    </location>
</feature>
<feature type="compositionally biased region" description="Basic and acidic residues" evidence="1">
    <location>
        <begin position="24"/>
        <end position="33"/>
    </location>
</feature>
<accession>A0A8I3AE91</accession>
<dbReference type="Proteomes" id="UP000689129">
    <property type="component" value="Unassembled WGS sequence"/>
</dbReference>
<sequence>MADNDNYSQNGGEYSTARPNFHLGQHDSTREEPLTDMQYGQVLNAGITFVTSPVTNKNFHSRVVEAWPTPSSRL</sequence>
<evidence type="ECO:0000313" key="2">
    <source>
        <dbReference type="EMBL" id="KAG7101564.1"/>
    </source>
</evidence>
<proteinExistence type="predicted"/>
<evidence type="ECO:0000313" key="3">
    <source>
        <dbReference type="Proteomes" id="UP000689129"/>
    </source>
</evidence>
<organism evidence="2 3">
    <name type="scientific">Verticillium longisporum</name>
    <name type="common">Verticillium dahliae var. longisporum</name>
    <dbReference type="NCBI Taxonomy" id="100787"/>
    <lineage>
        <taxon>Eukaryota</taxon>
        <taxon>Fungi</taxon>
        <taxon>Dikarya</taxon>
        <taxon>Ascomycota</taxon>
        <taxon>Pezizomycotina</taxon>
        <taxon>Sordariomycetes</taxon>
        <taxon>Hypocreomycetidae</taxon>
        <taxon>Glomerellales</taxon>
        <taxon>Plectosphaerellaceae</taxon>
        <taxon>Verticillium</taxon>
    </lineage>
</organism>
<comment type="caution">
    <text evidence="2">The sequence shown here is derived from an EMBL/GenBank/DDBJ whole genome shotgun (WGS) entry which is preliminary data.</text>
</comment>